<dbReference type="AlphaFoldDB" id="A0A4V2EWK6"/>
<protein>
    <submittedName>
        <fullName evidence="2">Uncharacterized protein</fullName>
    </submittedName>
</protein>
<accession>A0A4V2EWK6</accession>
<keyword evidence="1" id="KW-1133">Transmembrane helix</keyword>
<sequence length="117" mass="12266">MRSTHTVRHFVVDTIVVALGLGLSALVLAVAPAPEACAFSLPTPGPCFAGDRDLIALVAVISVALLVGVGVVANHLLHGRARQFTVTGATVIAIVFGLLGASSLHFSYWIIHPFWQL</sequence>
<reference evidence="2 3" key="1">
    <citation type="journal article" date="2015" name="Stand. Genomic Sci.">
        <title>Genomic Encyclopedia of Bacterial and Archaeal Type Strains, Phase III: the genomes of soil and plant-associated and newly described type strains.</title>
        <authorList>
            <person name="Whitman W.B."/>
            <person name="Woyke T."/>
            <person name="Klenk H.P."/>
            <person name="Zhou Y."/>
            <person name="Lilburn T.G."/>
            <person name="Beck B.J."/>
            <person name="De Vos P."/>
            <person name="Vandamme P."/>
            <person name="Eisen J.A."/>
            <person name="Garrity G."/>
            <person name="Hugenholtz P."/>
            <person name="Kyrpides N.C."/>
        </authorList>
    </citation>
    <scope>NUCLEOTIDE SEQUENCE [LARGE SCALE GENOMIC DNA]</scope>
    <source>
        <strain evidence="2 3">CV2</strain>
    </source>
</reference>
<evidence type="ECO:0000313" key="2">
    <source>
        <dbReference type="EMBL" id="RZS56320.1"/>
    </source>
</evidence>
<feature type="transmembrane region" description="Helical" evidence="1">
    <location>
        <begin position="89"/>
        <end position="111"/>
    </location>
</feature>
<dbReference type="Proteomes" id="UP000293519">
    <property type="component" value="Unassembled WGS sequence"/>
</dbReference>
<evidence type="ECO:0000313" key="3">
    <source>
        <dbReference type="Proteomes" id="UP000293519"/>
    </source>
</evidence>
<name>A0A4V2EWK6_9MICO</name>
<organism evidence="2 3">
    <name type="scientific">Microcella putealis</name>
    <dbReference type="NCBI Taxonomy" id="337005"/>
    <lineage>
        <taxon>Bacteria</taxon>
        <taxon>Bacillati</taxon>
        <taxon>Actinomycetota</taxon>
        <taxon>Actinomycetes</taxon>
        <taxon>Micrococcales</taxon>
        <taxon>Microbacteriaceae</taxon>
        <taxon>Microcella</taxon>
    </lineage>
</organism>
<dbReference type="EMBL" id="SGWW01000003">
    <property type="protein sequence ID" value="RZS56320.1"/>
    <property type="molecule type" value="Genomic_DNA"/>
</dbReference>
<keyword evidence="1" id="KW-0812">Transmembrane</keyword>
<proteinExistence type="predicted"/>
<gene>
    <name evidence="2" type="ORF">EV141_1778</name>
</gene>
<comment type="caution">
    <text evidence="2">The sequence shown here is derived from an EMBL/GenBank/DDBJ whole genome shotgun (WGS) entry which is preliminary data.</text>
</comment>
<keyword evidence="3" id="KW-1185">Reference proteome</keyword>
<feature type="transmembrane region" description="Helical" evidence="1">
    <location>
        <begin position="54"/>
        <end position="77"/>
    </location>
</feature>
<keyword evidence="1" id="KW-0472">Membrane</keyword>
<evidence type="ECO:0000256" key="1">
    <source>
        <dbReference type="SAM" id="Phobius"/>
    </source>
</evidence>